<dbReference type="EMBL" id="JAHLQJ010000010">
    <property type="protein sequence ID" value="MBU5672627.1"/>
    <property type="molecule type" value="Genomic_DNA"/>
</dbReference>
<evidence type="ECO:0008006" key="3">
    <source>
        <dbReference type="Google" id="ProtNLM"/>
    </source>
</evidence>
<evidence type="ECO:0000313" key="1">
    <source>
        <dbReference type="EMBL" id="MBU5672627.1"/>
    </source>
</evidence>
<proteinExistence type="predicted"/>
<comment type="caution">
    <text evidence="1">The sequence shown here is derived from an EMBL/GenBank/DDBJ whole genome shotgun (WGS) entry which is preliminary data.</text>
</comment>
<organism evidence="1 2">
    <name type="scientific">Paenibacillus brevis</name>
    <dbReference type="NCBI Taxonomy" id="2841508"/>
    <lineage>
        <taxon>Bacteria</taxon>
        <taxon>Bacillati</taxon>
        <taxon>Bacillota</taxon>
        <taxon>Bacilli</taxon>
        <taxon>Bacillales</taxon>
        <taxon>Paenibacillaceae</taxon>
        <taxon>Paenibacillus</taxon>
    </lineage>
</organism>
<keyword evidence="2" id="KW-1185">Reference proteome</keyword>
<protein>
    <recommendedName>
        <fullName evidence="3">Type II toxin-antitoxin system HicB family antitoxin</fullName>
    </recommendedName>
</protein>
<name>A0ABS6FQW6_9BACL</name>
<evidence type="ECO:0000313" key="2">
    <source>
        <dbReference type="Proteomes" id="UP000743001"/>
    </source>
</evidence>
<reference evidence="1 2" key="1">
    <citation type="submission" date="2021-06" db="EMBL/GenBank/DDBJ databases">
        <authorList>
            <person name="Sun Q."/>
            <person name="Li D."/>
        </authorList>
    </citation>
    <scope>NUCLEOTIDE SEQUENCE [LARGE SCALE GENOMIC DNA]</scope>
    <source>
        <strain evidence="1 2">MSJ-6</strain>
    </source>
</reference>
<gene>
    <name evidence="1" type="ORF">KQJ23_12395</name>
</gene>
<dbReference type="Proteomes" id="UP000743001">
    <property type="component" value="Unassembled WGS sequence"/>
</dbReference>
<sequence length="75" mass="8005">MKLHMESVKHGNIGGKMYAAHYTELPDGQYLAVIAATDPAEVDSGGSLTKTCSTKEEALASIEDAWADLEKSALH</sequence>
<accession>A0ABS6FQW6</accession>